<dbReference type="PRINTS" id="PR00992">
    <property type="entry name" value="ALARACEMASE"/>
</dbReference>
<evidence type="ECO:0000313" key="9">
    <source>
        <dbReference type="Proteomes" id="UP001151699"/>
    </source>
</evidence>
<proteinExistence type="inferred from homology"/>
<dbReference type="CDD" id="cd00430">
    <property type="entry name" value="PLPDE_III_AR"/>
    <property type="match status" value="1"/>
</dbReference>
<feature type="chain" id="PRO_5040156195" evidence="6">
    <location>
        <begin position="20"/>
        <end position="410"/>
    </location>
</feature>
<keyword evidence="6" id="KW-0732">Signal</keyword>
<dbReference type="GO" id="GO:0030170">
    <property type="term" value="F:pyridoxal phosphate binding"/>
    <property type="evidence" value="ECO:0007669"/>
    <property type="project" value="TreeGrafter"/>
</dbReference>
<dbReference type="Proteomes" id="UP001151699">
    <property type="component" value="Unassembled WGS sequence"/>
</dbReference>
<dbReference type="Pfam" id="PF01168">
    <property type="entry name" value="Ala_racemase_N"/>
    <property type="match status" value="1"/>
</dbReference>
<protein>
    <submittedName>
        <fullName evidence="8">Alanine racemase</fullName>
    </submittedName>
</protein>
<dbReference type="AlphaFoldDB" id="A0A9Q0MNJ3"/>
<feature type="binding site" evidence="5">
    <location>
        <position position="161"/>
    </location>
    <ligand>
        <name>substrate</name>
    </ligand>
</feature>
<keyword evidence="9" id="KW-1185">Reference proteome</keyword>
<feature type="domain" description="Alanine racemase C-terminal" evidence="7">
    <location>
        <begin position="267"/>
        <end position="395"/>
    </location>
</feature>
<evidence type="ECO:0000313" key="8">
    <source>
        <dbReference type="EMBL" id="KAJ6633546.1"/>
    </source>
</evidence>
<dbReference type="Gene3D" id="2.40.37.10">
    <property type="entry name" value="Lyase, Ornithine Decarboxylase, Chain A, domain 1"/>
    <property type="match status" value="1"/>
</dbReference>
<accession>A0A9Q0MNJ3</accession>
<dbReference type="GO" id="GO:0005829">
    <property type="term" value="C:cytosol"/>
    <property type="evidence" value="ECO:0007669"/>
    <property type="project" value="TreeGrafter"/>
</dbReference>
<dbReference type="NCBIfam" id="TIGR00492">
    <property type="entry name" value="alr"/>
    <property type="match status" value="1"/>
</dbReference>
<sequence>MSFYIRFLLLIVMVKCTTSVHYKCVQGRESTMRINLDSVKWNYERLISKLPPKHPVMGVVKGNAYGMGAVAVSRTLLRLGAKYLAVAIVDEGVYLRKHGIKAPILVLGYTAAFGQGIDLAIRYSLTLNVFSIEVLNAIQKKVRNSALPVKIHIKVNTGLSRLGIEPDEVVPFVKLIKYGFYPNIEVEGIFSHFGYSDAIEIESLKKYATQQLKIFKKVVGKVREIMNIPIAHIANSNGVEYLGEEAHLDMVRPGSSILGFRSFAKPPLSLSSIVTDVRKPAAGMQIGYRENVTATGNQWIAAVPLGYADGLRPECGDVGRVLIKGTRVPIVSGIMMDQMLVDVTEVYPVAAGEPVVIIGRQGSSEIRLEDIVKMCGGTEYSWASQLSKRIPRVYVKKNRVVYCENDMLTY</sequence>
<dbReference type="SUPFAM" id="SSF51419">
    <property type="entry name" value="PLP-binding barrel"/>
    <property type="match status" value="1"/>
</dbReference>
<organism evidence="8 9">
    <name type="scientific">Pseudolycoriella hygida</name>
    <dbReference type="NCBI Taxonomy" id="35572"/>
    <lineage>
        <taxon>Eukaryota</taxon>
        <taxon>Metazoa</taxon>
        <taxon>Ecdysozoa</taxon>
        <taxon>Arthropoda</taxon>
        <taxon>Hexapoda</taxon>
        <taxon>Insecta</taxon>
        <taxon>Pterygota</taxon>
        <taxon>Neoptera</taxon>
        <taxon>Endopterygota</taxon>
        <taxon>Diptera</taxon>
        <taxon>Nematocera</taxon>
        <taxon>Sciaroidea</taxon>
        <taxon>Sciaridae</taxon>
        <taxon>Pseudolycoriella</taxon>
    </lineage>
</organism>
<evidence type="ECO:0000259" key="7">
    <source>
        <dbReference type="SMART" id="SM01005"/>
    </source>
</evidence>
<comment type="cofactor">
    <cofactor evidence="1 4">
        <name>pyridoxal 5'-phosphate</name>
        <dbReference type="ChEBI" id="CHEBI:597326"/>
    </cofactor>
</comment>
<dbReference type="InterPro" id="IPR009006">
    <property type="entry name" value="Ala_racemase/Decarboxylase_C"/>
</dbReference>
<dbReference type="PANTHER" id="PTHR30511:SF0">
    <property type="entry name" value="ALANINE RACEMASE, CATABOLIC-RELATED"/>
    <property type="match status" value="1"/>
</dbReference>
<comment type="caution">
    <text evidence="8">The sequence shown here is derived from an EMBL/GenBank/DDBJ whole genome shotgun (WGS) entry which is preliminary data.</text>
</comment>
<dbReference type="InterPro" id="IPR000821">
    <property type="entry name" value="Ala_racemase"/>
</dbReference>
<dbReference type="Gene3D" id="3.20.20.10">
    <property type="entry name" value="Alanine racemase"/>
    <property type="match status" value="1"/>
</dbReference>
<dbReference type="OrthoDB" id="186866at2759"/>
<evidence type="ECO:0000256" key="5">
    <source>
        <dbReference type="PIRSR" id="PIRSR600821-52"/>
    </source>
</evidence>
<keyword evidence="2 4" id="KW-0663">Pyridoxal phosphate</keyword>
<keyword evidence="3" id="KW-0413">Isomerase</keyword>
<dbReference type="FunFam" id="3.20.20.10:FF:000002">
    <property type="entry name" value="Alanine racemase"/>
    <property type="match status" value="1"/>
</dbReference>
<evidence type="ECO:0000256" key="4">
    <source>
        <dbReference type="PIRSR" id="PIRSR600821-50"/>
    </source>
</evidence>
<dbReference type="SMART" id="SM01005">
    <property type="entry name" value="Ala_racemase_C"/>
    <property type="match status" value="1"/>
</dbReference>
<dbReference type="HAMAP" id="MF_01201">
    <property type="entry name" value="Ala_racemase"/>
    <property type="match status" value="1"/>
</dbReference>
<evidence type="ECO:0000256" key="6">
    <source>
        <dbReference type="SAM" id="SignalP"/>
    </source>
</evidence>
<dbReference type="Pfam" id="PF00842">
    <property type="entry name" value="Ala_racemase_C"/>
    <property type="match status" value="1"/>
</dbReference>
<dbReference type="InterPro" id="IPR001608">
    <property type="entry name" value="Ala_racemase_N"/>
</dbReference>
<dbReference type="SUPFAM" id="SSF50621">
    <property type="entry name" value="Alanine racemase C-terminal domain-like"/>
    <property type="match status" value="1"/>
</dbReference>
<dbReference type="PANTHER" id="PTHR30511">
    <property type="entry name" value="ALANINE RACEMASE"/>
    <property type="match status" value="1"/>
</dbReference>
<feature type="signal peptide" evidence="6">
    <location>
        <begin position="1"/>
        <end position="19"/>
    </location>
</feature>
<feature type="modified residue" description="N6-(pyridoxal phosphate)lysine" evidence="4">
    <location>
        <position position="61"/>
    </location>
</feature>
<dbReference type="InterPro" id="IPR029066">
    <property type="entry name" value="PLP-binding_barrel"/>
</dbReference>
<gene>
    <name evidence="8" type="primary">alr_0</name>
    <name evidence="8" type="ORF">Bhyg_16195</name>
</gene>
<dbReference type="EMBL" id="WJQU01001912">
    <property type="protein sequence ID" value="KAJ6633546.1"/>
    <property type="molecule type" value="Genomic_DNA"/>
</dbReference>
<reference evidence="8" key="1">
    <citation type="submission" date="2022-07" db="EMBL/GenBank/DDBJ databases">
        <authorList>
            <person name="Trinca V."/>
            <person name="Uliana J.V.C."/>
            <person name="Torres T.T."/>
            <person name="Ward R.J."/>
            <person name="Monesi N."/>
        </authorList>
    </citation>
    <scope>NUCLEOTIDE SEQUENCE</scope>
    <source>
        <strain evidence="8">HSMRA1968</strain>
        <tissue evidence="8">Whole embryos</tissue>
    </source>
</reference>
<evidence type="ECO:0000256" key="3">
    <source>
        <dbReference type="ARBA" id="ARBA00023235"/>
    </source>
</evidence>
<feature type="binding site" evidence="5">
    <location>
        <position position="336"/>
    </location>
    <ligand>
        <name>substrate</name>
    </ligand>
</feature>
<dbReference type="GO" id="GO:0008784">
    <property type="term" value="F:alanine racemase activity"/>
    <property type="evidence" value="ECO:0007669"/>
    <property type="project" value="InterPro"/>
</dbReference>
<dbReference type="GO" id="GO:0006522">
    <property type="term" value="P:alanine metabolic process"/>
    <property type="evidence" value="ECO:0007669"/>
    <property type="project" value="InterPro"/>
</dbReference>
<evidence type="ECO:0000256" key="1">
    <source>
        <dbReference type="ARBA" id="ARBA00001933"/>
    </source>
</evidence>
<dbReference type="InterPro" id="IPR011079">
    <property type="entry name" value="Ala_racemase_C"/>
</dbReference>
<name>A0A9Q0MNJ3_9DIPT</name>
<evidence type="ECO:0000256" key="2">
    <source>
        <dbReference type="ARBA" id="ARBA00022898"/>
    </source>
</evidence>